<gene>
    <name evidence="7" type="ORF">GGR88_001688</name>
</gene>
<evidence type="ECO:0000256" key="4">
    <source>
        <dbReference type="ARBA" id="ARBA00022989"/>
    </source>
</evidence>
<dbReference type="NCBIfam" id="TIGR04408">
    <property type="entry name" value="LptG_lptG"/>
    <property type="match status" value="1"/>
</dbReference>
<proteinExistence type="predicted"/>
<keyword evidence="2" id="KW-1003">Cell membrane</keyword>
<dbReference type="PANTHER" id="PTHR33529">
    <property type="entry name" value="SLR0882 PROTEIN-RELATED"/>
    <property type="match status" value="1"/>
</dbReference>
<dbReference type="InterPro" id="IPR030923">
    <property type="entry name" value="LptG"/>
</dbReference>
<keyword evidence="3 6" id="KW-0812">Transmembrane</keyword>
<evidence type="ECO:0000313" key="8">
    <source>
        <dbReference type="Proteomes" id="UP000734218"/>
    </source>
</evidence>
<keyword evidence="8" id="KW-1185">Reference proteome</keyword>
<dbReference type="Proteomes" id="UP000734218">
    <property type="component" value="Unassembled WGS sequence"/>
</dbReference>
<comment type="caution">
    <text evidence="7">The sequence shown here is derived from an EMBL/GenBank/DDBJ whole genome shotgun (WGS) entry which is preliminary data.</text>
</comment>
<dbReference type="EMBL" id="JAATJE010000001">
    <property type="protein sequence ID" value="NJC34214.1"/>
    <property type="molecule type" value="Genomic_DNA"/>
</dbReference>
<keyword evidence="5 6" id="KW-0472">Membrane</keyword>
<dbReference type="PANTHER" id="PTHR33529:SF2">
    <property type="entry name" value="LIPOPOLYSACCHARIDE EXPORT SYSTEM PERMEASE PROTEIN LPTG"/>
    <property type="match status" value="1"/>
</dbReference>
<comment type="subcellular location">
    <subcellularLocation>
        <location evidence="1">Cell membrane</location>
        <topology evidence="1">Multi-pass membrane protein</topology>
    </subcellularLocation>
</comment>
<evidence type="ECO:0000256" key="6">
    <source>
        <dbReference type="SAM" id="Phobius"/>
    </source>
</evidence>
<name>A0ABX0XLI5_9SPHN</name>
<sequence>MTSFFPSRTVSIYMARLFLVRSLAVLGGLVLILMALDLLGESGRILAQPGNGQAEVVRYVFLRIPQIVDRFLPFAILLGTLITLATLNQNSEVISLKASGMSAHQILAPLVLASLGVALFAFVFHERIVTRSNAALTAWQAARYGPVPDGSGSLSNVWARDGNDLVFATAVAGRGADTRLTGVTLYQRGTNGGMEQIIEAEAARPAPNGTGWLLTNASLFEVQSGTERAIGSAVVATGVRPDQFTLARVDADALPFTQLSTAIEDLEEAGRPTNEVRTGWWHKFSGPLSSVLMPFLGAVAGFGLARSGKLLVRSVIGMALGFTYFVADNFALAMGNLGAYPPFLAAWAPFVLFFLIGQTVLFRTEE</sequence>
<accession>A0ABX0XLI5</accession>
<dbReference type="Pfam" id="PF03739">
    <property type="entry name" value="LptF_LptG"/>
    <property type="match status" value="1"/>
</dbReference>
<evidence type="ECO:0000313" key="7">
    <source>
        <dbReference type="EMBL" id="NJC34214.1"/>
    </source>
</evidence>
<evidence type="ECO:0000256" key="1">
    <source>
        <dbReference type="ARBA" id="ARBA00004651"/>
    </source>
</evidence>
<protein>
    <submittedName>
        <fullName evidence="7">Lipopolysaccharide export system permease protein</fullName>
    </submittedName>
</protein>
<feature type="transmembrane region" description="Helical" evidence="6">
    <location>
        <begin position="106"/>
        <end position="124"/>
    </location>
</feature>
<dbReference type="InterPro" id="IPR005495">
    <property type="entry name" value="LptG/LptF_permease"/>
</dbReference>
<evidence type="ECO:0000256" key="2">
    <source>
        <dbReference type="ARBA" id="ARBA00022475"/>
    </source>
</evidence>
<organism evidence="7 8">
    <name type="scientific">Sphingomonas jejuensis</name>
    <dbReference type="NCBI Taxonomy" id="904715"/>
    <lineage>
        <taxon>Bacteria</taxon>
        <taxon>Pseudomonadati</taxon>
        <taxon>Pseudomonadota</taxon>
        <taxon>Alphaproteobacteria</taxon>
        <taxon>Sphingomonadales</taxon>
        <taxon>Sphingomonadaceae</taxon>
        <taxon>Sphingomonas</taxon>
    </lineage>
</organism>
<feature type="transmembrane region" description="Helical" evidence="6">
    <location>
        <begin position="310"/>
        <end position="327"/>
    </location>
</feature>
<reference evidence="7 8" key="1">
    <citation type="submission" date="2020-03" db="EMBL/GenBank/DDBJ databases">
        <title>Genomic Encyclopedia of Type Strains, Phase IV (KMG-IV): sequencing the most valuable type-strain genomes for metagenomic binning, comparative biology and taxonomic classification.</title>
        <authorList>
            <person name="Goeker M."/>
        </authorList>
    </citation>
    <scope>NUCLEOTIDE SEQUENCE [LARGE SCALE GENOMIC DNA]</scope>
    <source>
        <strain evidence="7 8">DSM 27651</strain>
    </source>
</reference>
<evidence type="ECO:0000256" key="3">
    <source>
        <dbReference type="ARBA" id="ARBA00022692"/>
    </source>
</evidence>
<evidence type="ECO:0000256" key="5">
    <source>
        <dbReference type="ARBA" id="ARBA00023136"/>
    </source>
</evidence>
<keyword evidence="4 6" id="KW-1133">Transmembrane helix</keyword>
<feature type="transmembrane region" description="Helical" evidence="6">
    <location>
        <begin position="339"/>
        <end position="362"/>
    </location>
</feature>
<feature type="transmembrane region" description="Helical" evidence="6">
    <location>
        <begin position="12"/>
        <end position="36"/>
    </location>
</feature>